<sequence length="399" mass="40384">MTAAGAAGTTPADGAGSKGLLLRVTVNTLPGVAATHPGIRVGHHVVKAYHLVNRGGADLHNVRVSDPTVPGARVRCPGGLDHVAMLRGMSSMVCTAVSGARPGSRTGDVVATGRVSYLRTHVRAVARSGYTGVGGAVTLDEVVRVDGARATVDYKVKNTGNRPVYDTRLTDPGLAPRRIDCGDGRESVARLGPGTSVTCRAVVRRAPGTYRSEGRVAGTDRLSTLGDTGRSVPPPTLVARASARFTVIAPPPAAPARPESPASPPARAREPIAPVPPPPPGLPPVAPPPAGPPPGAPLPVPALPVPPVPPPGIAAPGLVGDGAGPAEEGAVLPPAAQEPATPDRPGRAEAHQETEDSFLRRFLRPEGGPTGLGLLTALFLLLVPAALAAVLLGSRRGDP</sequence>
<feature type="region of interest" description="Disordered" evidence="1">
    <location>
        <begin position="250"/>
        <end position="293"/>
    </location>
</feature>
<dbReference type="Proteomes" id="UP000316806">
    <property type="component" value="Chromosome"/>
</dbReference>
<feature type="region of interest" description="Disordered" evidence="1">
    <location>
        <begin position="313"/>
        <end position="355"/>
    </location>
</feature>
<accession>A0A516R1L3</accession>
<feature type="compositionally biased region" description="Basic and acidic residues" evidence="1">
    <location>
        <begin position="344"/>
        <end position="355"/>
    </location>
</feature>
<dbReference type="RefSeq" id="WP_144001127.1">
    <property type="nucleotide sequence ID" value="NZ_CP040916.1"/>
</dbReference>
<keyword evidence="2" id="KW-0472">Membrane</keyword>
<feature type="region of interest" description="Disordered" evidence="1">
    <location>
        <begin position="210"/>
        <end position="235"/>
    </location>
</feature>
<evidence type="ECO:0000256" key="2">
    <source>
        <dbReference type="SAM" id="Phobius"/>
    </source>
</evidence>
<keyword evidence="2" id="KW-0812">Transmembrane</keyword>
<keyword evidence="2" id="KW-1133">Transmembrane helix</keyword>
<evidence type="ECO:0000256" key="1">
    <source>
        <dbReference type="SAM" id="MobiDB-lite"/>
    </source>
</evidence>
<organism evidence="3 4">
    <name type="scientific">Streptomyces spectabilis</name>
    <dbReference type="NCBI Taxonomy" id="68270"/>
    <lineage>
        <taxon>Bacteria</taxon>
        <taxon>Bacillati</taxon>
        <taxon>Actinomycetota</taxon>
        <taxon>Actinomycetes</taxon>
        <taxon>Kitasatosporales</taxon>
        <taxon>Streptomycetaceae</taxon>
        <taxon>Streptomyces</taxon>
    </lineage>
</organism>
<protein>
    <submittedName>
        <fullName evidence="3">Uncharacterized protein</fullName>
    </submittedName>
</protein>
<dbReference type="EMBL" id="CP040916">
    <property type="protein sequence ID" value="QDQ09549.1"/>
    <property type="molecule type" value="Genomic_DNA"/>
</dbReference>
<evidence type="ECO:0000313" key="4">
    <source>
        <dbReference type="Proteomes" id="UP000316806"/>
    </source>
</evidence>
<proteinExistence type="predicted"/>
<feature type="compositionally biased region" description="Pro residues" evidence="1">
    <location>
        <begin position="273"/>
        <end position="293"/>
    </location>
</feature>
<gene>
    <name evidence="3" type="ORF">FH965_02390</name>
</gene>
<feature type="transmembrane region" description="Helical" evidence="2">
    <location>
        <begin position="371"/>
        <end position="393"/>
    </location>
</feature>
<evidence type="ECO:0000313" key="3">
    <source>
        <dbReference type="EMBL" id="QDQ09549.1"/>
    </source>
</evidence>
<name>A0A516R1L3_STRST</name>
<dbReference type="AlphaFoldDB" id="A0A516R1L3"/>
<reference evidence="3 4" key="1">
    <citation type="journal article" date="2019" name="J. Ind. Microbiol. Biotechnol.">
        <title>The complete genomic sequence of Streptomyces spectabilis NRRL-2792 and identification of secondary metabolite biosynthetic gene clusters.</title>
        <authorList>
            <person name="Sinha A."/>
            <person name="Phillips-Salemka S."/>
            <person name="Niraula T.A."/>
            <person name="Short K.A."/>
            <person name="Niraula N.P."/>
        </authorList>
    </citation>
    <scope>NUCLEOTIDE SEQUENCE [LARGE SCALE GENOMIC DNA]</scope>
    <source>
        <strain evidence="3 4">NRRL 2792</strain>
    </source>
</reference>